<evidence type="ECO:0000259" key="5">
    <source>
        <dbReference type="Pfam" id="PF05726"/>
    </source>
</evidence>
<reference evidence="6 7" key="1">
    <citation type="submission" date="2015-11" db="EMBL/GenBank/DDBJ databases">
        <title>Genomic analysis of 38 Legionella species identifies large and diverse effector repertoires.</title>
        <authorList>
            <person name="Burstein D."/>
            <person name="Amaro F."/>
            <person name="Zusman T."/>
            <person name="Lifshitz Z."/>
            <person name="Cohen O."/>
            <person name="Gilbert J.A."/>
            <person name="Pupko T."/>
            <person name="Shuman H.A."/>
            <person name="Segal G."/>
        </authorList>
    </citation>
    <scope>NUCLEOTIDE SEQUENCE [LARGE SCALE GENOMIC DNA]</scope>
    <source>
        <strain evidence="6 7">ATCC 51914</strain>
    </source>
</reference>
<dbReference type="Pfam" id="PF02678">
    <property type="entry name" value="Pirin"/>
    <property type="match status" value="1"/>
</dbReference>
<sequence>MSFVEIKQLMHGSLVREGAGVKLHRYIGADRSNDFEPFLLFDYFNSKEKLDFIAGFPTHPHRGFETITYLLQGSITHEDNKGHKGVIHAGDVQWMTAGKGIMHSEMPAHADALQGIQLWLNLPAADKMTNPRYQEKTSAELPVTILESGIVVKVIAGTSDAGVSSPIVGIATKPLFLDVIAPATTTFQQTIPKDYQAILFVVKGQIHLGGQSIREGYLAAFTDGEKVLWQSIEDSQCFLIAAKKIHEPIARYGPFVMNTQEEIMQAMSDFRSGNL</sequence>
<evidence type="ECO:0000256" key="1">
    <source>
        <dbReference type="ARBA" id="ARBA00008416"/>
    </source>
</evidence>
<dbReference type="PIRSF" id="PIRSF006232">
    <property type="entry name" value="Pirin"/>
    <property type="match status" value="1"/>
</dbReference>
<dbReference type="OrthoDB" id="9780903at2"/>
<dbReference type="STRING" id="66969.Lwal_2224"/>
<dbReference type="SUPFAM" id="SSF51182">
    <property type="entry name" value="RmlC-like cupins"/>
    <property type="match status" value="1"/>
</dbReference>
<dbReference type="InterPro" id="IPR012093">
    <property type="entry name" value="Pirin"/>
</dbReference>
<dbReference type="PANTHER" id="PTHR13903:SF8">
    <property type="entry name" value="PIRIN"/>
    <property type="match status" value="1"/>
</dbReference>
<feature type="binding site" evidence="2">
    <location>
        <position position="105"/>
    </location>
    <ligand>
        <name>Fe cation</name>
        <dbReference type="ChEBI" id="CHEBI:24875"/>
    </ligand>
</feature>
<dbReference type="InterPro" id="IPR008778">
    <property type="entry name" value="Pirin_C_dom"/>
</dbReference>
<feature type="domain" description="Pirin C-terminal" evidence="5">
    <location>
        <begin position="177"/>
        <end position="274"/>
    </location>
</feature>
<protein>
    <submittedName>
        <fullName evidence="6">Pirin-like protein</fullName>
    </submittedName>
</protein>
<dbReference type="RefSeq" id="WP_058480855.1">
    <property type="nucleotide sequence ID" value="NZ_CAAAIQ010000001.1"/>
</dbReference>
<evidence type="ECO:0000259" key="4">
    <source>
        <dbReference type="Pfam" id="PF02678"/>
    </source>
</evidence>
<dbReference type="InterPro" id="IPR003829">
    <property type="entry name" value="Pirin_N_dom"/>
</dbReference>
<feature type="binding site" evidence="2">
    <location>
        <position position="59"/>
    </location>
    <ligand>
        <name>Fe cation</name>
        <dbReference type="ChEBI" id="CHEBI:24875"/>
    </ligand>
</feature>
<dbReference type="CDD" id="cd02247">
    <property type="entry name" value="cupin_pirin_C"/>
    <property type="match status" value="1"/>
</dbReference>
<dbReference type="GO" id="GO:0046872">
    <property type="term" value="F:metal ion binding"/>
    <property type="evidence" value="ECO:0007669"/>
    <property type="project" value="UniProtKB-KW"/>
</dbReference>
<dbReference type="Proteomes" id="UP000054729">
    <property type="component" value="Unassembled WGS sequence"/>
</dbReference>
<evidence type="ECO:0000313" key="7">
    <source>
        <dbReference type="Proteomes" id="UP000054729"/>
    </source>
</evidence>
<dbReference type="Gene3D" id="2.60.120.10">
    <property type="entry name" value="Jelly Rolls"/>
    <property type="match status" value="2"/>
</dbReference>
<dbReference type="InterPro" id="IPR014710">
    <property type="entry name" value="RmlC-like_jellyroll"/>
</dbReference>
<keyword evidence="7" id="KW-1185">Reference proteome</keyword>
<evidence type="ECO:0000256" key="2">
    <source>
        <dbReference type="PIRSR" id="PIRSR006232-1"/>
    </source>
</evidence>
<dbReference type="Pfam" id="PF05726">
    <property type="entry name" value="Pirin_C"/>
    <property type="match status" value="1"/>
</dbReference>
<comment type="caution">
    <text evidence="6">The sequence shown here is derived from an EMBL/GenBank/DDBJ whole genome shotgun (WGS) entry which is preliminary data.</text>
</comment>
<evidence type="ECO:0000256" key="3">
    <source>
        <dbReference type="RuleBase" id="RU003457"/>
    </source>
</evidence>
<proteinExistence type="inferred from homology"/>
<dbReference type="InterPro" id="IPR011051">
    <property type="entry name" value="RmlC_Cupin_sf"/>
</dbReference>
<dbReference type="CDD" id="cd02909">
    <property type="entry name" value="cupin_pirin_N"/>
    <property type="match status" value="1"/>
</dbReference>
<accession>A0A0W1A5B0</accession>
<keyword evidence="2" id="KW-0479">Metal-binding</keyword>
<dbReference type="PANTHER" id="PTHR13903">
    <property type="entry name" value="PIRIN-RELATED"/>
    <property type="match status" value="1"/>
</dbReference>
<dbReference type="EMBL" id="LNZB01000051">
    <property type="protein sequence ID" value="KTD76502.1"/>
    <property type="molecule type" value="Genomic_DNA"/>
</dbReference>
<evidence type="ECO:0000313" key="6">
    <source>
        <dbReference type="EMBL" id="KTD76502.1"/>
    </source>
</evidence>
<name>A0A0W1A5B0_9GAMM</name>
<dbReference type="PATRIC" id="fig|66969.6.peg.2419"/>
<comment type="cofactor">
    <cofactor evidence="2">
        <name>Fe cation</name>
        <dbReference type="ChEBI" id="CHEBI:24875"/>
    </cofactor>
    <text evidence="2">Binds 1 Fe cation per subunit.</text>
</comment>
<dbReference type="AlphaFoldDB" id="A0A0W1A5B0"/>
<comment type="similarity">
    <text evidence="1 3">Belongs to the pirin family.</text>
</comment>
<feature type="binding site" evidence="2">
    <location>
        <position position="61"/>
    </location>
    <ligand>
        <name>Fe cation</name>
        <dbReference type="ChEBI" id="CHEBI:24875"/>
    </ligand>
</feature>
<gene>
    <name evidence="6" type="ORF">Lwal_2224</name>
</gene>
<feature type="domain" description="Pirin N-terminal" evidence="4">
    <location>
        <begin position="22"/>
        <end position="120"/>
    </location>
</feature>
<keyword evidence="2" id="KW-0408">Iron</keyword>
<organism evidence="6 7">
    <name type="scientific">Legionella waltersii</name>
    <dbReference type="NCBI Taxonomy" id="66969"/>
    <lineage>
        <taxon>Bacteria</taxon>
        <taxon>Pseudomonadati</taxon>
        <taxon>Pseudomonadota</taxon>
        <taxon>Gammaproteobacteria</taxon>
        <taxon>Legionellales</taxon>
        <taxon>Legionellaceae</taxon>
        <taxon>Legionella</taxon>
    </lineage>
</organism>
<feature type="binding site" evidence="2">
    <location>
        <position position="103"/>
    </location>
    <ligand>
        <name>Fe cation</name>
        <dbReference type="ChEBI" id="CHEBI:24875"/>
    </ligand>
</feature>